<accession>A0ABW1YUA0</accession>
<comment type="caution">
    <text evidence="1">The sequence shown here is derived from an EMBL/GenBank/DDBJ whole genome shotgun (WGS) entry which is preliminary data.</text>
</comment>
<organism evidence="1 2">
    <name type="scientific">Sulfitobacter profundi</name>
    <dbReference type="NCBI Taxonomy" id="2679961"/>
    <lineage>
        <taxon>Bacteria</taxon>
        <taxon>Pseudomonadati</taxon>
        <taxon>Pseudomonadota</taxon>
        <taxon>Alphaproteobacteria</taxon>
        <taxon>Rhodobacterales</taxon>
        <taxon>Roseobacteraceae</taxon>
        <taxon>Sulfitobacter</taxon>
    </lineage>
</organism>
<sequence length="85" mass="9226">MTLARAAWRRLVCHAAGHDLPPVSVLRPTGREVMVARLTAAPERVQVARCRRCGREHAESGFFLAGDPAARRVTPAEARAILAAE</sequence>
<gene>
    <name evidence="1" type="ORF">ACFQAU_02705</name>
</gene>
<protein>
    <submittedName>
        <fullName evidence="1">Uncharacterized protein</fullName>
    </submittedName>
</protein>
<name>A0ABW1YUA0_9RHOB</name>
<keyword evidence="2" id="KW-1185">Reference proteome</keyword>
<proteinExistence type="predicted"/>
<evidence type="ECO:0000313" key="1">
    <source>
        <dbReference type="EMBL" id="MFC6640795.1"/>
    </source>
</evidence>
<dbReference type="EMBL" id="JBHSWA010000001">
    <property type="protein sequence ID" value="MFC6640795.1"/>
    <property type="molecule type" value="Genomic_DNA"/>
</dbReference>
<evidence type="ECO:0000313" key="2">
    <source>
        <dbReference type="Proteomes" id="UP001596403"/>
    </source>
</evidence>
<reference evidence="2" key="1">
    <citation type="journal article" date="2019" name="Int. J. Syst. Evol. Microbiol.">
        <title>The Global Catalogue of Microorganisms (GCM) 10K type strain sequencing project: providing services to taxonomists for standard genome sequencing and annotation.</title>
        <authorList>
            <consortium name="The Broad Institute Genomics Platform"/>
            <consortium name="The Broad Institute Genome Sequencing Center for Infectious Disease"/>
            <person name="Wu L."/>
            <person name="Ma J."/>
        </authorList>
    </citation>
    <scope>NUCLEOTIDE SEQUENCE [LARGE SCALE GENOMIC DNA]</scope>
    <source>
        <strain evidence="2">NBRC 111368</strain>
    </source>
</reference>
<dbReference type="RefSeq" id="WP_132447141.1">
    <property type="nucleotide sequence ID" value="NZ_JBHSWA010000001.1"/>
</dbReference>
<dbReference type="Proteomes" id="UP001596403">
    <property type="component" value="Unassembled WGS sequence"/>
</dbReference>